<sequence length="66" mass="7310">MKFRVSGYYKPGTTVYALRLVVYLHLLNSQVDKGEALLTAVDLKQDSSTVCVAVMYILALVLCAQK</sequence>
<dbReference type="Proteomes" id="UP000250321">
    <property type="component" value="Unassembled WGS sequence"/>
</dbReference>
<organism evidence="1 2">
    <name type="scientific">Prunus yedoensis var. nudiflora</name>
    <dbReference type="NCBI Taxonomy" id="2094558"/>
    <lineage>
        <taxon>Eukaryota</taxon>
        <taxon>Viridiplantae</taxon>
        <taxon>Streptophyta</taxon>
        <taxon>Embryophyta</taxon>
        <taxon>Tracheophyta</taxon>
        <taxon>Spermatophyta</taxon>
        <taxon>Magnoliopsida</taxon>
        <taxon>eudicotyledons</taxon>
        <taxon>Gunneridae</taxon>
        <taxon>Pentapetalae</taxon>
        <taxon>rosids</taxon>
        <taxon>fabids</taxon>
        <taxon>Rosales</taxon>
        <taxon>Rosaceae</taxon>
        <taxon>Amygdaloideae</taxon>
        <taxon>Amygdaleae</taxon>
        <taxon>Prunus</taxon>
    </lineage>
</organism>
<dbReference type="EMBL" id="PJQY01003612">
    <property type="protein sequence ID" value="PQM35900.1"/>
    <property type="molecule type" value="Genomic_DNA"/>
</dbReference>
<evidence type="ECO:0000313" key="2">
    <source>
        <dbReference type="Proteomes" id="UP000250321"/>
    </source>
</evidence>
<protein>
    <submittedName>
        <fullName evidence="1">Uncharacterized protein</fullName>
    </submittedName>
</protein>
<name>A0A314UF11_PRUYE</name>
<keyword evidence="2" id="KW-1185">Reference proteome</keyword>
<dbReference type="AlphaFoldDB" id="A0A314UF11"/>
<accession>A0A314UF11</accession>
<evidence type="ECO:0000313" key="1">
    <source>
        <dbReference type="EMBL" id="PQM35900.1"/>
    </source>
</evidence>
<proteinExistence type="predicted"/>
<comment type="caution">
    <text evidence="1">The sequence shown here is derived from an EMBL/GenBank/DDBJ whole genome shotgun (WGS) entry which is preliminary data.</text>
</comment>
<reference evidence="1 2" key="1">
    <citation type="submission" date="2018-02" db="EMBL/GenBank/DDBJ databases">
        <title>Draft genome of wild Prunus yedoensis var. nudiflora.</title>
        <authorList>
            <person name="Baek S."/>
            <person name="Kim J.-H."/>
            <person name="Choi K."/>
            <person name="Kim G.-B."/>
            <person name="Cho A."/>
            <person name="Jang H."/>
            <person name="Shin C.-H."/>
            <person name="Yu H.-J."/>
            <person name="Mun J.-H."/>
        </authorList>
    </citation>
    <scope>NUCLEOTIDE SEQUENCE [LARGE SCALE GENOMIC DNA]</scope>
    <source>
        <strain evidence="2">cv. Jeju island</strain>
        <tissue evidence="1">Leaf</tissue>
    </source>
</reference>
<gene>
    <name evidence="1" type="ORF">Pyn_04048</name>
</gene>